<reference evidence="3 4" key="1">
    <citation type="submission" date="2016-11" db="EMBL/GenBank/DDBJ databases">
        <authorList>
            <person name="Jaros S."/>
            <person name="Januszkiewicz K."/>
            <person name="Wedrychowicz H."/>
        </authorList>
    </citation>
    <scope>NUCLEOTIDE SEQUENCE [LARGE SCALE GENOMIC DNA]</scope>
    <source>
        <strain evidence="3 4">DSM 15212</strain>
    </source>
</reference>
<protein>
    <recommendedName>
        <fullName evidence="2">histidine kinase</fullName>
        <ecNumber evidence="2">2.7.13.3</ecNumber>
    </recommendedName>
</protein>
<keyword evidence="4" id="KW-1185">Reference proteome</keyword>
<dbReference type="EMBL" id="FRAG01000073">
    <property type="protein sequence ID" value="SHK49553.1"/>
    <property type="molecule type" value="Genomic_DNA"/>
</dbReference>
<evidence type="ECO:0000256" key="1">
    <source>
        <dbReference type="ARBA" id="ARBA00000085"/>
    </source>
</evidence>
<dbReference type="STRING" id="1121301.SAMN02745912_03476"/>
<dbReference type="InterPro" id="IPR036097">
    <property type="entry name" value="HisK_dim/P_sf"/>
</dbReference>
<comment type="catalytic activity">
    <reaction evidence="1">
        <text>ATP + protein L-histidine = ADP + protein N-phospho-L-histidine.</text>
        <dbReference type="EC" id="2.7.13.3"/>
    </reaction>
</comment>
<dbReference type="SUPFAM" id="SSF47384">
    <property type="entry name" value="Homodimeric domain of signal transducing histidine kinase"/>
    <property type="match status" value="1"/>
</dbReference>
<name>A0A1M6SXZ0_PARC5</name>
<evidence type="ECO:0000256" key="2">
    <source>
        <dbReference type="ARBA" id="ARBA00012438"/>
    </source>
</evidence>
<gene>
    <name evidence="3" type="ORF">SAMN02745912_03476</name>
</gene>
<evidence type="ECO:0000313" key="4">
    <source>
        <dbReference type="Proteomes" id="UP000184465"/>
    </source>
</evidence>
<sequence>MNENLGSGNIHLKYLNKSMNDMIQSLDFTLEIEGRVENSKLECYINSINSIYSQYLKVEKNDIIGNSIFDIEDDFANIYYEIVSYLFENPKEDNVNIYVKKKKDIFQIIDLEAINKEEDSCWQIMAYVFKREANFIKVFIVIKDIIKYLHKTKEIKSIQDIKNYNDKIMSMSDVISNLSHAWRQPLNSLNFSILNLIDEIYTEKEDDSIIDEYYKEIWQIIKNLSIKIEKFRAFFEMNYNEAIFDVKQYLDLVFEVMEEKIKRENIKIHIKIEKEIKKYGSSNEFVQIMYCILFDIVEYCKNTLDIYNRKLDIQIDTDKNNVFFNIKIIYDNDKYKDFKLCLNHLSMFNSILQKKMKGAIDLVNTKTENKVIISFPLDIQGGTSWKELIY</sequence>
<accession>A0A1M6SXZ0</accession>
<organism evidence="3 4">
    <name type="scientific">Paramaledivibacter caminithermalis (strain DSM 15212 / CIP 107654 / DViRD3)</name>
    <name type="common">Clostridium caminithermale</name>
    <dbReference type="NCBI Taxonomy" id="1121301"/>
    <lineage>
        <taxon>Bacteria</taxon>
        <taxon>Bacillati</taxon>
        <taxon>Bacillota</taxon>
        <taxon>Clostridia</taxon>
        <taxon>Peptostreptococcales</taxon>
        <taxon>Caminicellaceae</taxon>
        <taxon>Paramaledivibacter</taxon>
    </lineage>
</organism>
<dbReference type="AlphaFoldDB" id="A0A1M6SXZ0"/>
<dbReference type="GO" id="GO:0000155">
    <property type="term" value="F:phosphorelay sensor kinase activity"/>
    <property type="evidence" value="ECO:0007669"/>
    <property type="project" value="InterPro"/>
</dbReference>
<evidence type="ECO:0000313" key="3">
    <source>
        <dbReference type="EMBL" id="SHK49553.1"/>
    </source>
</evidence>
<dbReference type="EC" id="2.7.13.3" evidence="2"/>
<proteinExistence type="predicted"/>
<dbReference type="Proteomes" id="UP000184465">
    <property type="component" value="Unassembled WGS sequence"/>
</dbReference>
<dbReference type="RefSeq" id="WP_073152984.1">
    <property type="nucleotide sequence ID" value="NZ_FRAG01000073.1"/>
</dbReference>